<keyword evidence="6" id="KW-1015">Disulfide bond</keyword>
<evidence type="ECO:0000256" key="2">
    <source>
        <dbReference type="ARBA" id="ARBA00007611"/>
    </source>
</evidence>
<feature type="domain" description="F5/8 type C" evidence="10">
    <location>
        <begin position="1831"/>
        <end position="1970"/>
    </location>
</feature>
<dbReference type="InterPro" id="IPR050780">
    <property type="entry name" value="Mucin_vWF_Thrombospondin_sf"/>
</dbReference>
<dbReference type="EMBL" id="CADCXV010000757">
    <property type="protein sequence ID" value="CAB0034806.1"/>
    <property type="molecule type" value="Genomic_DNA"/>
</dbReference>
<feature type="domain" description="VWFD" evidence="12">
    <location>
        <begin position="966"/>
        <end position="1147"/>
    </location>
</feature>
<evidence type="ECO:0000256" key="4">
    <source>
        <dbReference type="ARBA" id="ARBA00022690"/>
    </source>
</evidence>
<dbReference type="SUPFAM" id="SSF57567">
    <property type="entry name" value="Serine protease inhibitors"/>
    <property type="match status" value="3"/>
</dbReference>
<feature type="domain" description="VWFD" evidence="12">
    <location>
        <begin position="2060"/>
        <end position="2254"/>
    </location>
</feature>
<dbReference type="PROSITE" id="PS50068">
    <property type="entry name" value="LDLRA_2"/>
    <property type="match status" value="1"/>
</dbReference>
<evidence type="ECO:0000256" key="8">
    <source>
        <dbReference type="PROSITE-ProRule" id="PRU00124"/>
    </source>
</evidence>
<accession>A0A6H5IE50</accession>
<dbReference type="InterPro" id="IPR002172">
    <property type="entry name" value="LDrepeatLR_classA_rpt"/>
</dbReference>
<evidence type="ECO:0000259" key="11">
    <source>
        <dbReference type="PROSITE" id="PS50184"/>
    </source>
</evidence>
<evidence type="ECO:0000256" key="3">
    <source>
        <dbReference type="ARBA" id="ARBA00009456"/>
    </source>
</evidence>
<dbReference type="PROSITE" id="PS01208">
    <property type="entry name" value="VWFC_1"/>
    <property type="match status" value="1"/>
</dbReference>
<dbReference type="GO" id="GO:0030414">
    <property type="term" value="F:peptidase inhibitor activity"/>
    <property type="evidence" value="ECO:0007669"/>
    <property type="project" value="UniProtKB-KW"/>
</dbReference>
<sequence length="2845" mass="320134">MMSESVTVTVQNGNEAGRGPAIAPLNVSYFSTTPGLCKVAQLIIERVSHVVHTVVSSNARVYRGTYITRLGLGKIIATSPLLRFPSLSFIMFALYMSSGVSSLSSCHTCQVERDTRSSMYAKGEFDNLLDQISVEFVICLTEEATSLFVARNRQITRTILDMVHQEINKRHSKPWQERGGCVDDGRLLASRDSLELNVALPLSQLCRPRLLGDRRPDDVRDGCVELVELYQRYECVAFTTIAKPSQTTLPYDEQWVQTYPGNPKNQWTQYEFVVPDEFLEIWKDDDKDEANSDEQGGEAQIENEDNEQEVSEEQLHLEEKRRSAREKLQQFLRNRSKDLLAEVSFNASTNLYKNDVANLSKRETVIETRDEHRHYYEEKVSLIDLNATKGKYLYAAAWHCKVEHIIVAAYADRMAKDYSLVAIWSLFSPLRPKIILDCQERISMLSFCPIEDYTNIMIGGRTDGKVVVWEINESLLVENEDETDSLNESTSNEPEHREARIAVSAEKSQRKCITGIQWLPTWCRIESDGNFQRNASCALKDRKVCFATSSAEGTIYFWPLPRALSRPATARSPLHLTIAPIYQLVIDDQDDKTVGPMALTCFSLPLAKSEESSNLSIRDDADLERLRKVFVGTSGGEVMTCTWESMTFSLDISDREVCKITHRCCLHDGPVRSMIKSPHLDDIFLTVGGRVCRLERGLRRGADIQEKEFRLLVRRGLLDWARWDFRLVEIGRQLRNLGSQKEKPRAGSLASYIEQGTAQYRHLRYFVLHCIHHRINHCLLDYSHSCRKYSFCNKYKLELSRARKSHHVALCHDPNEDCHNRKSIGHQYHLLQIMEWHTQTLSSGTAVSRIRVRSSSCRIGDSLDEGHKGSVPPERQRAIGNGCSRESYLISLFLLYSLFLRDVHDYLLNCQQNITQYSPCFFFLFFVTDLWFDKHSTGHLMPTIKKIRRSQIMRIKWKCTNKKCPARCSVLSDPHYFTFDGKKYDFQGKCSYYLVKGDDFNVIAVNGICDYGVVFGDRDALPGEPTCTRSVKINWASTTIELMRDRRVFVDGSEVTGQLPVTVAGKAIVRHISSSRVLVRLPVGLDVIWDGVYDVNINAAEKLRGKVAGMCGTFTSTQKDDFWTPDGSTEVSVFAFANKWKVDENCKDVTEEPKHTCDVHPEKRAVAEKYCSVMRNTTFESCKNAVDPEHFYQMCVYDMCGCESSKLDSCLCPTISAYAQQCAVKGIVIPWRQKVEQCRVSCPMDQEYQVCGNSCSRSCADVSLDTECEEQCVEGCNCPRGQSLDSKGNCVPIGQCPCLRDGKEFAPGVSEVRTVDGVHQVCKCAAGKWACEPFEDDPSQLDSSHFPSCDADKHLEMTPCEPAVRRSCRNMHENVEQSPARCQAGCVCQKGYVLESLFGVDEYRCIPEKDCPCYHGGRSYRDGETYRESCNTCQCNKGKWSCSQNVCTGVCSVWGDSHYTSFDGREYDFSGACEYVYAKGQLSGSMTFEVRVRNVACGTTGVTCSKTITLSIRNGDVQESVVLERGKELTEATLKKLRKIEHRRLGLFWRLSVKSLGLELDWDEGTRMHLRLLPYWKNKVQGLCGNYDDDQTNDYQTPSGGPAEARVEFFVDSWRVDSYCPAHSIDENEIDTCSKHPERKPWATKKCSVMLGETFEACHSAVAPEDYVKKCINDACACDDGGDCECLCTAISAYAEECNAHGIHIQWRKQKLCPLQCPAGQTYRSCIYSCPLESCENTKMFKDLIDTECQNHCFEGCEPEACGKGLVYTNSSYTECQPRDSCKIPCIELNGQKFYEGERVPRGDCESCVCAAGKLQCIELDTPTCNKEPKCSDAMDAETIESIRFSSAFPIGSTPSVNISTEGAWRPMKDNQEQFVVFTFANETVELTGIETKGIDGMWTSAYKVLYSLDGEQWLPVRDSRGYGRIFYANDDDLHVKRNMFGTEIVAKHVKIIPIQWHLHLAMKIQLLGCNYRKYEVPCNLCYGVEPEPGVCHCEDESKYWDGTKCVEKAACPCNIPSGQSSCDSCTCEPGGFVECKPKECPYCSLAGQRPTLNLETCECDCNTCPKDHKICPTNGDCIRNDQWCDGIKDCPDDEDKTCPPPPPPPPVNETYTPPVNEKCDDEYKCQKSLLVRFENHQAQLFADQHIILDDLPLSLDQIKVIGEVMPKGNDKIKITSVGGTLRIEYRTLKLSASIATNGDIVIEAPVTLHNKVVGMCGNFDFKAKNDLDFVHVEGSPNKTFAEFWKLSNTPECTVKACPRERKREAWKSCVAVRAEPFSSVTSSVDSTEITKLPHTTSWLKLTEIPSGGVNMLITTIQLEIVMPNQYYGHMLSVPSVTFAGAMEGLCGDCDNNRENDEGQKWLIESPPPFVMRETCVPPTPSIFRKCDKVPTPEQLFSCDALANDKAFQVCHAIHSYVPYLEECRRALKCGASHCQAIAAYAEKCSQSGLCIDWRKEYKACGSRCSKTCDDPNGSSCQGPKIYSEGCFCPEGQVLHNGKCVSRTQCSICDNDGHVEGDIWTVNKCKKCSCHNKTVSCTTKTCPRALPICRINEKLVLKSSEDDCCPVQQCDCMPKDKCPPVSRLEKTPLEEGYVAIVNHSGCCPRMEPVCKPEICRPPPICPKYYKRVSERRADNECCPIAHSCVAPKDLCLLTKDDKVVSAKKIGERWQVDSCESCVCELNHDGEPRIMCSKQSCLTELSHPDAEEYALRPVRLDQQCCPDLERVACKHNGVTYAPGQVWYPNAEDKCTSMVCAEEPEHGLVKSQIVEQCPDQSSCELGYEYRRDDASHECCGKCVQTACVHDGRVAGVNETWFSDDHCIKSTCLSNDHSVRNISILPFFLSFQ</sequence>
<comment type="similarity">
    <text evidence="2">Belongs to the serine protease inhibitor-like (TIL domain-containing) family.</text>
</comment>
<dbReference type="PROSITE" id="PS50022">
    <property type="entry name" value="FA58C_3"/>
    <property type="match status" value="1"/>
</dbReference>
<dbReference type="SMART" id="SM00231">
    <property type="entry name" value="FA58C"/>
    <property type="match status" value="1"/>
</dbReference>
<dbReference type="InterPro" id="IPR036084">
    <property type="entry name" value="Ser_inhib-like_sf"/>
</dbReference>
<feature type="compositionally biased region" description="Acidic residues" evidence="9">
    <location>
        <begin position="287"/>
        <end position="312"/>
    </location>
</feature>
<dbReference type="Pfam" id="PF00754">
    <property type="entry name" value="F5_F8_type_C"/>
    <property type="match status" value="1"/>
</dbReference>
<dbReference type="SMART" id="SM00214">
    <property type="entry name" value="VWC"/>
    <property type="match status" value="5"/>
</dbReference>
<keyword evidence="4" id="KW-0646">Protease inhibitor</keyword>
<evidence type="ECO:0000256" key="7">
    <source>
        <dbReference type="ARBA" id="ARBA00023180"/>
    </source>
</evidence>
<evidence type="ECO:0000256" key="6">
    <source>
        <dbReference type="ARBA" id="ARBA00023157"/>
    </source>
</evidence>
<gene>
    <name evidence="13" type="ORF">TBRA_LOCUS6704</name>
</gene>
<reference evidence="13 14" key="1">
    <citation type="submission" date="2020-02" db="EMBL/GenBank/DDBJ databases">
        <authorList>
            <person name="Ferguson B K."/>
        </authorList>
    </citation>
    <scope>NUCLEOTIDE SEQUENCE [LARGE SCALE GENOMIC DNA]</scope>
</reference>
<feature type="domain" description="VWFC" evidence="11">
    <location>
        <begin position="2726"/>
        <end position="2797"/>
    </location>
</feature>
<comment type="subcellular location">
    <subcellularLocation>
        <location evidence="1">Secreted</location>
        <location evidence="1">Extracellular space</location>
    </subcellularLocation>
</comment>
<dbReference type="PROSITE" id="PS50184">
    <property type="entry name" value="VWFC_2"/>
    <property type="match status" value="2"/>
</dbReference>
<comment type="similarity">
    <text evidence="3">Belongs to the thrombospondin family.</text>
</comment>
<dbReference type="InterPro" id="IPR001846">
    <property type="entry name" value="VWF_type-D"/>
</dbReference>
<dbReference type="Pfam" id="PF00094">
    <property type="entry name" value="VWD"/>
    <property type="match status" value="4"/>
</dbReference>
<dbReference type="CDD" id="cd19941">
    <property type="entry name" value="TIL"/>
    <property type="match status" value="4"/>
</dbReference>
<dbReference type="InterPro" id="IPR002919">
    <property type="entry name" value="TIL_dom"/>
</dbReference>
<proteinExistence type="inferred from homology"/>
<dbReference type="SMART" id="SM00216">
    <property type="entry name" value="VWD"/>
    <property type="match status" value="2"/>
</dbReference>
<evidence type="ECO:0000256" key="9">
    <source>
        <dbReference type="SAM" id="MobiDB-lite"/>
    </source>
</evidence>
<feature type="domain" description="VWFC" evidence="11">
    <location>
        <begin position="2504"/>
        <end position="2571"/>
    </location>
</feature>
<dbReference type="InterPro" id="IPR014853">
    <property type="entry name" value="VWF/SSPO/ZAN-like_Cys-rich_dom"/>
</dbReference>
<evidence type="ECO:0000259" key="12">
    <source>
        <dbReference type="PROSITE" id="PS51233"/>
    </source>
</evidence>
<name>A0A6H5IE50_9HYME</name>
<dbReference type="PANTHER" id="PTHR11339">
    <property type="entry name" value="EXTRACELLULAR MATRIX GLYCOPROTEIN RELATED"/>
    <property type="match status" value="1"/>
</dbReference>
<keyword evidence="7" id="KW-0325">Glycoprotein</keyword>
<dbReference type="CDD" id="cd00112">
    <property type="entry name" value="LDLa"/>
    <property type="match status" value="1"/>
</dbReference>
<dbReference type="Gene3D" id="2.130.10.10">
    <property type="entry name" value="YVTN repeat-like/Quinoprotein amine dehydrogenase"/>
    <property type="match status" value="1"/>
</dbReference>
<dbReference type="OrthoDB" id="6262482at2759"/>
<dbReference type="FunFam" id="2.10.25.10:FF:000674">
    <property type="entry name" value="Mucin-2"/>
    <property type="match status" value="1"/>
</dbReference>
<evidence type="ECO:0000256" key="1">
    <source>
        <dbReference type="ARBA" id="ARBA00004239"/>
    </source>
</evidence>
<dbReference type="Pfam" id="PF08742">
    <property type="entry name" value="C8"/>
    <property type="match status" value="3"/>
</dbReference>
<comment type="caution">
    <text evidence="8">Lacks conserved residue(s) required for the propagation of feature annotation.</text>
</comment>
<dbReference type="GO" id="GO:0005576">
    <property type="term" value="C:extracellular region"/>
    <property type="evidence" value="ECO:0007669"/>
    <property type="project" value="UniProtKB-SubCell"/>
</dbReference>
<evidence type="ECO:0000256" key="5">
    <source>
        <dbReference type="ARBA" id="ARBA00022737"/>
    </source>
</evidence>
<evidence type="ECO:0000313" key="14">
    <source>
        <dbReference type="Proteomes" id="UP000479190"/>
    </source>
</evidence>
<dbReference type="Proteomes" id="UP000479190">
    <property type="component" value="Unassembled WGS sequence"/>
</dbReference>
<protein>
    <submittedName>
        <fullName evidence="13">Uncharacterized protein</fullName>
    </submittedName>
</protein>
<dbReference type="PANTHER" id="PTHR11339:SF386">
    <property type="entry name" value="HEMOLECTIN, ISOFORM A"/>
    <property type="match status" value="1"/>
</dbReference>
<dbReference type="Gene3D" id="2.10.25.10">
    <property type="entry name" value="Laminin"/>
    <property type="match status" value="3"/>
</dbReference>
<dbReference type="SUPFAM" id="SSF50978">
    <property type="entry name" value="WD40 repeat-like"/>
    <property type="match status" value="1"/>
</dbReference>
<evidence type="ECO:0000313" key="13">
    <source>
        <dbReference type="EMBL" id="CAB0034806.1"/>
    </source>
</evidence>
<keyword evidence="5" id="KW-0677">Repeat</keyword>
<feature type="region of interest" description="Disordered" evidence="9">
    <location>
        <begin position="287"/>
        <end position="319"/>
    </location>
</feature>
<dbReference type="PROSITE" id="PS51233">
    <property type="entry name" value="VWFD"/>
    <property type="match status" value="3"/>
</dbReference>
<dbReference type="InterPro" id="IPR000421">
    <property type="entry name" value="FA58C"/>
</dbReference>
<dbReference type="InterPro" id="IPR008979">
    <property type="entry name" value="Galactose-bd-like_sf"/>
</dbReference>
<dbReference type="InterPro" id="IPR015943">
    <property type="entry name" value="WD40/YVTN_repeat-like_dom_sf"/>
</dbReference>
<dbReference type="Gene3D" id="2.60.120.260">
    <property type="entry name" value="Galactose-binding domain-like"/>
    <property type="match status" value="1"/>
</dbReference>
<dbReference type="InterPro" id="IPR036322">
    <property type="entry name" value="WD40_repeat_dom_sf"/>
</dbReference>
<feature type="domain" description="VWFD" evidence="12">
    <location>
        <begin position="1449"/>
        <end position="1621"/>
    </location>
</feature>
<organism evidence="13 14">
    <name type="scientific">Trichogramma brassicae</name>
    <dbReference type="NCBI Taxonomy" id="86971"/>
    <lineage>
        <taxon>Eukaryota</taxon>
        <taxon>Metazoa</taxon>
        <taxon>Ecdysozoa</taxon>
        <taxon>Arthropoda</taxon>
        <taxon>Hexapoda</taxon>
        <taxon>Insecta</taxon>
        <taxon>Pterygota</taxon>
        <taxon>Neoptera</taxon>
        <taxon>Endopterygota</taxon>
        <taxon>Hymenoptera</taxon>
        <taxon>Apocrita</taxon>
        <taxon>Proctotrupomorpha</taxon>
        <taxon>Chalcidoidea</taxon>
        <taxon>Trichogrammatidae</taxon>
        <taxon>Trichogramma</taxon>
    </lineage>
</organism>
<dbReference type="SMART" id="SM00832">
    <property type="entry name" value="C8"/>
    <property type="match status" value="3"/>
</dbReference>
<keyword evidence="14" id="KW-1185">Reference proteome</keyword>
<dbReference type="SUPFAM" id="SSF49785">
    <property type="entry name" value="Galactose-binding domain-like"/>
    <property type="match status" value="1"/>
</dbReference>
<dbReference type="InterPro" id="IPR001007">
    <property type="entry name" value="VWF_dom"/>
</dbReference>
<evidence type="ECO:0000259" key="10">
    <source>
        <dbReference type="PROSITE" id="PS50022"/>
    </source>
</evidence>
<dbReference type="Pfam" id="PF01826">
    <property type="entry name" value="TIL"/>
    <property type="match status" value="1"/>
</dbReference>